<sequence>MESQVEWDQGVNTISSESSKHPYQEHLETMENGASDSNDAASELDKTVTTWSDFNRVYHHPRAMNTITTHQVDDPLSPFDTYTTGRQAYADNEKESEIFEDAFRNMVEECDQLQGFQLFTGVDDSFGGFAEELLNNIRDEFSKATILTFGMMTNTTDGNERWRQKKSLNHVLSTTRLSNLSSIYVPLYSPTADRIRSSGLASYIHPNCQSLYHTSALLSASIETATAVCRLKKNNMKLGDLDGLLNWRRDTKIASLCASLPLPISDQGYEASLSSFDPLPPLLDLCSPDNRKPQEIYGESIVARGCPFIESSPNYINQVFKSFKEENHPLQLRTFVNTAYLLPDSYPRFFSHSLKSNGFISTTTHSEQPTSIPMLTHFSTNSNMSHVLQCQLNKTKAVSLKEYFEYAEGDYGISREEYLETREEMMNLVDVYSVDD</sequence>
<dbReference type="PANTHER" id="PTHR13391">
    <property type="entry name" value="MITOCHONDRIAL DISTRIBUTION REGULATOR MISATO"/>
    <property type="match status" value="1"/>
</dbReference>
<dbReference type="SUPFAM" id="SSF52490">
    <property type="entry name" value="Tubulin nucleotide-binding domain-like"/>
    <property type="match status" value="1"/>
</dbReference>
<comment type="caution">
    <text evidence="3">The sequence shown here is derived from an EMBL/GenBank/DDBJ whole genome shotgun (WGS) entry which is preliminary data.</text>
</comment>
<evidence type="ECO:0000256" key="1">
    <source>
        <dbReference type="SAM" id="MobiDB-lite"/>
    </source>
</evidence>
<evidence type="ECO:0000313" key="4">
    <source>
        <dbReference type="Proteomes" id="UP000193560"/>
    </source>
</evidence>
<gene>
    <name evidence="3" type="ORF">BCR42DRAFT_402502</name>
</gene>
<evidence type="ECO:0000259" key="2">
    <source>
        <dbReference type="Pfam" id="PF14881"/>
    </source>
</evidence>
<dbReference type="GO" id="GO:0005739">
    <property type="term" value="C:mitochondrion"/>
    <property type="evidence" value="ECO:0007669"/>
    <property type="project" value="TreeGrafter"/>
</dbReference>
<dbReference type="AlphaFoldDB" id="A0A1X2IY68"/>
<dbReference type="EMBL" id="MCGE01000002">
    <property type="protein sequence ID" value="ORZ24238.1"/>
    <property type="molecule type" value="Genomic_DNA"/>
</dbReference>
<dbReference type="InterPro" id="IPR029209">
    <property type="entry name" value="DML1/Misato_tubulin"/>
</dbReference>
<dbReference type="InterPro" id="IPR036525">
    <property type="entry name" value="Tubulin/FtsZ_GTPase_sf"/>
</dbReference>
<dbReference type="InterPro" id="IPR049942">
    <property type="entry name" value="DML1/Misato"/>
</dbReference>
<dbReference type="PANTHER" id="PTHR13391:SF0">
    <property type="entry name" value="PROTEIN MISATO HOMOLOG 1"/>
    <property type="match status" value="1"/>
</dbReference>
<dbReference type="STRING" id="90262.A0A1X2IY68"/>
<keyword evidence="4" id="KW-1185">Reference proteome</keyword>
<feature type="region of interest" description="Disordered" evidence="1">
    <location>
        <begin position="1"/>
        <end position="23"/>
    </location>
</feature>
<name>A0A1X2IY68_9FUNG</name>
<dbReference type="OrthoDB" id="271881at2759"/>
<dbReference type="Gene3D" id="3.40.50.1440">
    <property type="entry name" value="Tubulin/FtsZ, GTPase domain"/>
    <property type="match status" value="1"/>
</dbReference>
<feature type="domain" description="DML1/Misato tubulin" evidence="2">
    <location>
        <begin position="46"/>
        <end position="231"/>
    </location>
</feature>
<dbReference type="Proteomes" id="UP000193560">
    <property type="component" value="Unassembled WGS sequence"/>
</dbReference>
<reference evidence="3 4" key="1">
    <citation type="submission" date="2016-07" db="EMBL/GenBank/DDBJ databases">
        <title>Pervasive Adenine N6-methylation of Active Genes in Fungi.</title>
        <authorList>
            <consortium name="DOE Joint Genome Institute"/>
            <person name="Mondo S.J."/>
            <person name="Dannebaum R.O."/>
            <person name="Kuo R.C."/>
            <person name="Labutti K."/>
            <person name="Haridas S."/>
            <person name="Kuo A."/>
            <person name="Salamov A."/>
            <person name="Ahrendt S.R."/>
            <person name="Lipzen A."/>
            <person name="Sullivan W."/>
            <person name="Andreopoulos W.B."/>
            <person name="Clum A."/>
            <person name="Lindquist E."/>
            <person name="Daum C."/>
            <person name="Ramamoorthy G.K."/>
            <person name="Gryganskyi A."/>
            <person name="Culley D."/>
            <person name="Magnuson J.K."/>
            <person name="James T.Y."/>
            <person name="O'Malley M.A."/>
            <person name="Stajich J.E."/>
            <person name="Spatafora J.W."/>
            <person name="Visel A."/>
            <person name="Grigoriev I.V."/>
        </authorList>
    </citation>
    <scope>NUCLEOTIDE SEQUENCE [LARGE SCALE GENOMIC DNA]</scope>
    <source>
        <strain evidence="3 4">NRRL 1336</strain>
    </source>
</reference>
<dbReference type="Pfam" id="PF14881">
    <property type="entry name" value="Tubulin_3"/>
    <property type="match status" value="1"/>
</dbReference>
<accession>A0A1X2IY68</accession>
<dbReference type="GO" id="GO:0007005">
    <property type="term" value="P:mitochondrion organization"/>
    <property type="evidence" value="ECO:0007669"/>
    <property type="project" value="InterPro"/>
</dbReference>
<evidence type="ECO:0000313" key="3">
    <source>
        <dbReference type="EMBL" id="ORZ24238.1"/>
    </source>
</evidence>
<protein>
    <submittedName>
        <fullName evidence="3">Tubulin domain-domain-containing protein</fullName>
    </submittedName>
</protein>
<proteinExistence type="predicted"/>
<organism evidence="3 4">
    <name type="scientific">Absidia repens</name>
    <dbReference type="NCBI Taxonomy" id="90262"/>
    <lineage>
        <taxon>Eukaryota</taxon>
        <taxon>Fungi</taxon>
        <taxon>Fungi incertae sedis</taxon>
        <taxon>Mucoromycota</taxon>
        <taxon>Mucoromycotina</taxon>
        <taxon>Mucoromycetes</taxon>
        <taxon>Mucorales</taxon>
        <taxon>Cunninghamellaceae</taxon>
        <taxon>Absidia</taxon>
    </lineage>
</organism>